<evidence type="ECO:0000259" key="6">
    <source>
        <dbReference type="PROSITE" id="PS50977"/>
    </source>
</evidence>
<dbReference type="InterPro" id="IPR050109">
    <property type="entry name" value="HTH-type_TetR-like_transc_reg"/>
</dbReference>
<dbReference type="InterPro" id="IPR036271">
    <property type="entry name" value="Tet_transcr_reg_TetR-rel_C_sf"/>
</dbReference>
<organism evidence="7 8">
    <name type="scientific">Nocardiopsis codii</name>
    <dbReference type="NCBI Taxonomy" id="3065942"/>
    <lineage>
        <taxon>Bacteria</taxon>
        <taxon>Bacillati</taxon>
        <taxon>Actinomycetota</taxon>
        <taxon>Actinomycetes</taxon>
        <taxon>Streptosporangiales</taxon>
        <taxon>Nocardiopsidaceae</taxon>
        <taxon>Nocardiopsis</taxon>
    </lineage>
</organism>
<dbReference type="RefSeq" id="WP_330094772.1">
    <property type="nucleotide sequence ID" value="NZ_JAUZMY010000039.1"/>
</dbReference>
<reference evidence="7 8" key="1">
    <citation type="submission" date="2023-08" db="EMBL/GenBank/DDBJ databases">
        <authorList>
            <person name="Girao M."/>
            <person name="Carvalho M.F."/>
        </authorList>
    </citation>
    <scope>NUCLEOTIDE SEQUENCE [LARGE SCALE GENOMIC DNA]</scope>
    <source>
        <strain evidence="7 8">CT-R113</strain>
    </source>
</reference>
<accession>A0ABU7KFJ5</accession>
<evidence type="ECO:0000256" key="1">
    <source>
        <dbReference type="ARBA" id="ARBA00023015"/>
    </source>
</evidence>
<keyword evidence="1" id="KW-0805">Transcription regulation</keyword>
<dbReference type="InterPro" id="IPR001647">
    <property type="entry name" value="HTH_TetR"/>
</dbReference>
<evidence type="ECO:0000256" key="3">
    <source>
        <dbReference type="ARBA" id="ARBA00023163"/>
    </source>
</evidence>
<dbReference type="InterPro" id="IPR025996">
    <property type="entry name" value="MT1864/Rv1816-like_C"/>
</dbReference>
<dbReference type="PROSITE" id="PS50977">
    <property type="entry name" value="HTH_TETR_2"/>
    <property type="match status" value="1"/>
</dbReference>
<dbReference type="Proteomes" id="UP001356095">
    <property type="component" value="Unassembled WGS sequence"/>
</dbReference>
<dbReference type="EMBL" id="JAUZMY010000039">
    <property type="protein sequence ID" value="MEE2041008.1"/>
    <property type="molecule type" value="Genomic_DNA"/>
</dbReference>
<dbReference type="Pfam" id="PF13305">
    <property type="entry name" value="TetR_C_33"/>
    <property type="match status" value="1"/>
</dbReference>
<feature type="domain" description="HTH tetR-type" evidence="6">
    <location>
        <begin position="20"/>
        <end position="81"/>
    </location>
</feature>
<comment type="caution">
    <text evidence="7">The sequence shown here is derived from an EMBL/GenBank/DDBJ whole genome shotgun (WGS) entry which is preliminary data.</text>
</comment>
<evidence type="ECO:0000313" key="8">
    <source>
        <dbReference type="Proteomes" id="UP001356095"/>
    </source>
</evidence>
<dbReference type="PANTHER" id="PTHR30055">
    <property type="entry name" value="HTH-TYPE TRANSCRIPTIONAL REGULATOR RUTR"/>
    <property type="match status" value="1"/>
</dbReference>
<sequence length="213" mass="23378">MKDAKDAVAPRTRNRRGEGGRLREDIVDAAVALLDETGDERTITLRSIARRVGIAAPSIYPHFSDQPSIMLAVVRRAFAELEVVLRAAVRDAGEGPRERLYAVCHAYLDFARAHPERYRTMFGGLWMPTLADTAVTEKDLVTLGDANLRILSEVLTECAESGISTSTDPGTDTFALWLGLHGLAHQRSVSRVFPGPDDIGDRMIPALARLREA</sequence>
<gene>
    <name evidence="7" type="ORF">Q8791_27680</name>
</gene>
<keyword evidence="3" id="KW-0804">Transcription</keyword>
<evidence type="ECO:0000256" key="4">
    <source>
        <dbReference type="PROSITE-ProRule" id="PRU00335"/>
    </source>
</evidence>
<evidence type="ECO:0000256" key="2">
    <source>
        <dbReference type="ARBA" id="ARBA00023125"/>
    </source>
</evidence>
<evidence type="ECO:0000256" key="5">
    <source>
        <dbReference type="SAM" id="MobiDB-lite"/>
    </source>
</evidence>
<evidence type="ECO:0000313" key="7">
    <source>
        <dbReference type="EMBL" id="MEE2041008.1"/>
    </source>
</evidence>
<dbReference type="SUPFAM" id="SSF46689">
    <property type="entry name" value="Homeodomain-like"/>
    <property type="match status" value="1"/>
</dbReference>
<feature type="region of interest" description="Disordered" evidence="5">
    <location>
        <begin position="1"/>
        <end position="20"/>
    </location>
</feature>
<proteinExistence type="predicted"/>
<keyword evidence="2 4" id="KW-0238">DNA-binding</keyword>
<dbReference type="InterPro" id="IPR009057">
    <property type="entry name" value="Homeodomain-like_sf"/>
</dbReference>
<feature type="DNA-binding region" description="H-T-H motif" evidence="4">
    <location>
        <begin position="44"/>
        <end position="63"/>
    </location>
</feature>
<dbReference type="Gene3D" id="1.10.357.10">
    <property type="entry name" value="Tetracycline Repressor, domain 2"/>
    <property type="match status" value="1"/>
</dbReference>
<keyword evidence="8" id="KW-1185">Reference proteome</keyword>
<name>A0ABU7KFJ5_9ACTN</name>
<dbReference type="Pfam" id="PF00440">
    <property type="entry name" value="TetR_N"/>
    <property type="match status" value="1"/>
</dbReference>
<dbReference type="PANTHER" id="PTHR30055:SF234">
    <property type="entry name" value="HTH-TYPE TRANSCRIPTIONAL REGULATOR BETI"/>
    <property type="match status" value="1"/>
</dbReference>
<dbReference type="SUPFAM" id="SSF48498">
    <property type="entry name" value="Tetracyclin repressor-like, C-terminal domain"/>
    <property type="match status" value="1"/>
</dbReference>
<protein>
    <submittedName>
        <fullName evidence="7">TetR/AcrR family transcriptional regulator</fullName>
    </submittedName>
</protein>